<reference evidence="1 2" key="1">
    <citation type="submission" date="2019-08" db="EMBL/GenBank/DDBJ databases">
        <title>In-depth cultivation of the pig gut microbiome towards novel bacterial diversity and tailored functional studies.</title>
        <authorList>
            <person name="Wylensek D."/>
            <person name="Hitch T.C.A."/>
            <person name="Clavel T."/>
        </authorList>
    </citation>
    <scope>NUCLEOTIDE SEQUENCE [LARGE SCALE GENOMIC DNA]</scope>
    <source>
        <strain evidence="1 2">WCA-693-APC-MOT-I</strain>
    </source>
</reference>
<name>A0A6L5Y0R2_9FIRM</name>
<gene>
    <name evidence="1" type="ORF">FYJ58_12645</name>
</gene>
<keyword evidence="2" id="KW-1185">Reference proteome</keyword>
<protein>
    <submittedName>
        <fullName evidence="1">Uncharacterized protein</fullName>
    </submittedName>
</protein>
<dbReference type="RefSeq" id="WP_154520107.1">
    <property type="nucleotide sequence ID" value="NZ_VUMT01000026.1"/>
</dbReference>
<dbReference type="AlphaFoldDB" id="A0A6L5Y0R2"/>
<dbReference type="EMBL" id="VUMT01000026">
    <property type="protein sequence ID" value="MSS64716.1"/>
    <property type="molecule type" value="Genomic_DNA"/>
</dbReference>
<evidence type="ECO:0000313" key="2">
    <source>
        <dbReference type="Proteomes" id="UP000482209"/>
    </source>
</evidence>
<proteinExistence type="predicted"/>
<dbReference type="Proteomes" id="UP000482209">
    <property type="component" value="Unassembled WGS sequence"/>
</dbReference>
<organism evidence="1 2">
    <name type="scientific">Velocimicrobium porci</name>
    <dbReference type="NCBI Taxonomy" id="2606634"/>
    <lineage>
        <taxon>Bacteria</taxon>
        <taxon>Bacillati</taxon>
        <taxon>Bacillota</taxon>
        <taxon>Clostridia</taxon>
        <taxon>Lachnospirales</taxon>
        <taxon>Lachnospiraceae</taxon>
        <taxon>Velocimicrobium</taxon>
    </lineage>
</organism>
<comment type="caution">
    <text evidence="1">The sequence shown here is derived from an EMBL/GenBank/DDBJ whole genome shotgun (WGS) entry which is preliminary data.</text>
</comment>
<evidence type="ECO:0000313" key="1">
    <source>
        <dbReference type="EMBL" id="MSS64716.1"/>
    </source>
</evidence>
<accession>A0A6L5Y0R2</accession>
<sequence length="128" mass="14544">MRREGNKPFLTLMEQSIMLLIFALSASICLQAFVKANNLSIHTAQLKEAVSMAQTGAELLKGSCGDLEKVSEMLKEQGYTIQKNKQWILVYNKELVMKIAGKFVKISNSNGEEVYELEVRWQEDLDEK</sequence>